<gene>
    <name evidence="4" type="ORF">RclHR1_00160014</name>
</gene>
<dbReference type="EMBL" id="BEXD01000668">
    <property type="protein sequence ID" value="GBB89298.1"/>
    <property type="molecule type" value="Genomic_DNA"/>
</dbReference>
<keyword evidence="1" id="KW-0547">Nucleotide-binding</keyword>
<evidence type="ECO:0000313" key="5">
    <source>
        <dbReference type="Proteomes" id="UP000247702"/>
    </source>
</evidence>
<keyword evidence="5" id="KW-1185">Reference proteome</keyword>
<keyword evidence="2" id="KW-0067">ATP-binding</keyword>
<dbReference type="Pfam" id="PF07714">
    <property type="entry name" value="PK_Tyr_Ser-Thr"/>
    <property type="match status" value="1"/>
</dbReference>
<dbReference type="GO" id="GO:0004674">
    <property type="term" value="F:protein serine/threonine kinase activity"/>
    <property type="evidence" value="ECO:0007669"/>
    <property type="project" value="TreeGrafter"/>
</dbReference>
<dbReference type="InterPro" id="IPR000719">
    <property type="entry name" value="Prot_kinase_dom"/>
</dbReference>
<reference evidence="4 5" key="1">
    <citation type="submission" date="2017-11" db="EMBL/GenBank/DDBJ databases">
        <title>The genome of Rhizophagus clarus HR1 reveals common genetic basis of auxotrophy among arbuscular mycorrhizal fungi.</title>
        <authorList>
            <person name="Kobayashi Y."/>
        </authorList>
    </citation>
    <scope>NUCLEOTIDE SEQUENCE [LARGE SCALE GENOMIC DNA]</scope>
    <source>
        <strain evidence="4 5">HR1</strain>
    </source>
</reference>
<sequence>MDTSKSKIIFAAIQRANALTDPDIRNDLEKRHKFVGQKIFDDESLTLPEKMEAMIVITQDYDYFKVLHNIGEKRLCQNCLLECLATLYCENCVRIYLRNDFPNWTSGNVDVDNLIQACQIESFRPDNIIEWIPYNKLQDIKYVTKGGFSEIYSANWIDGRYFDWYTEGQRLIRTGKFKVILKNLGNINKADKKWFEEAKIHLTLRNKNGQFVACYGLTKNPTDENYMIVMRFMDADLRKYIQHQRTWKEKLHIASDIIKALAIIHKSGAIHRDLHSGNILYSEYNNHWFISDFGLCGPPDKSSKDIYGNLPFIAPEVLTGKEYTPASDIYSFGILMWEISSGKPPFNGSEHDYYLTKEIIDGMRPKIKTGIPLKYRELMQQCWDADPLKRPDANIISSEFDKMRIDSYNDDESNEFNTLEQDNSSQISNPSMELSSSFKLHTSSTSSRIYQSENLLEPRNATTGEISTYKSSYFFLKKKINKKDVVYVANLKFLIIMHL</sequence>
<name>A0A2Z6R9C1_9GLOM</name>
<evidence type="ECO:0000256" key="1">
    <source>
        <dbReference type="ARBA" id="ARBA00022741"/>
    </source>
</evidence>
<dbReference type="Gene3D" id="1.10.510.10">
    <property type="entry name" value="Transferase(Phosphotransferase) domain 1"/>
    <property type="match status" value="1"/>
</dbReference>
<comment type="caution">
    <text evidence="4">The sequence shown here is derived from an EMBL/GenBank/DDBJ whole genome shotgun (WGS) entry which is preliminary data.</text>
</comment>
<evidence type="ECO:0000259" key="3">
    <source>
        <dbReference type="PROSITE" id="PS50011"/>
    </source>
</evidence>
<proteinExistence type="predicted"/>
<dbReference type="Proteomes" id="UP000247702">
    <property type="component" value="Unassembled WGS sequence"/>
</dbReference>
<dbReference type="AlphaFoldDB" id="A0A2Z6R9C1"/>
<dbReference type="InterPro" id="IPR001245">
    <property type="entry name" value="Ser-Thr/Tyr_kinase_cat_dom"/>
</dbReference>
<dbReference type="PROSITE" id="PS50011">
    <property type="entry name" value="PROTEIN_KINASE_DOM"/>
    <property type="match status" value="1"/>
</dbReference>
<dbReference type="PANTHER" id="PTHR44329:SF298">
    <property type="entry name" value="MIXED LINEAGE KINASE DOMAIN-LIKE PROTEIN"/>
    <property type="match status" value="1"/>
</dbReference>
<protein>
    <recommendedName>
        <fullName evidence="3">Protein kinase domain-containing protein</fullName>
    </recommendedName>
</protein>
<accession>A0A2Z6R9C1</accession>
<dbReference type="PANTHER" id="PTHR44329">
    <property type="entry name" value="SERINE/THREONINE-PROTEIN KINASE TNNI3K-RELATED"/>
    <property type="match status" value="1"/>
</dbReference>
<dbReference type="GO" id="GO:0005524">
    <property type="term" value="F:ATP binding"/>
    <property type="evidence" value="ECO:0007669"/>
    <property type="project" value="UniProtKB-KW"/>
</dbReference>
<evidence type="ECO:0000256" key="2">
    <source>
        <dbReference type="ARBA" id="ARBA00022840"/>
    </source>
</evidence>
<dbReference type="InterPro" id="IPR011009">
    <property type="entry name" value="Kinase-like_dom_sf"/>
</dbReference>
<feature type="domain" description="Protein kinase" evidence="3">
    <location>
        <begin position="137"/>
        <end position="405"/>
    </location>
</feature>
<dbReference type="InterPro" id="IPR051681">
    <property type="entry name" value="Ser/Thr_Kinases-Pseudokinases"/>
</dbReference>
<organism evidence="4 5">
    <name type="scientific">Rhizophagus clarus</name>
    <dbReference type="NCBI Taxonomy" id="94130"/>
    <lineage>
        <taxon>Eukaryota</taxon>
        <taxon>Fungi</taxon>
        <taxon>Fungi incertae sedis</taxon>
        <taxon>Mucoromycota</taxon>
        <taxon>Glomeromycotina</taxon>
        <taxon>Glomeromycetes</taxon>
        <taxon>Glomerales</taxon>
        <taxon>Glomeraceae</taxon>
        <taxon>Rhizophagus</taxon>
    </lineage>
</organism>
<dbReference type="SUPFAM" id="SSF56112">
    <property type="entry name" value="Protein kinase-like (PK-like)"/>
    <property type="match status" value="1"/>
</dbReference>
<evidence type="ECO:0000313" key="4">
    <source>
        <dbReference type="EMBL" id="GBB89298.1"/>
    </source>
</evidence>